<evidence type="ECO:0000313" key="3">
    <source>
        <dbReference type="Proteomes" id="UP000738359"/>
    </source>
</evidence>
<accession>A0A9P6LVA9</accession>
<feature type="chain" id="PRO_5040147665" evidence="1">
    <location>
        <begin position="19"/>
        <end position="114"/>
    </location>
</feature>
<evidence type="ECO:0000313" key="2">
    <source>
        <dbReference type="EMBL" id="KAF9944233.1"/>
    </source>
</evidence>
<dbReference type="EMBL" id="JAAAHY010002565">
    <property type="protein sequence ID" value="KAF9944233.1"/>
    <property type="molecule type" value="Genomic_DNA"/>
</dbReference>
<organism evidence="2 3">
    <name type="scientific">Mortierella alpina</name>
    <name type="common">Oleaginous fungus</name>
    <name type="synonym">Mortierella renispora</name>
    <dbReference type="NCBI Taxonomy" id="64518"/>
    <lineage>
        <taxon>Eukaryota</taxon>
        <taxon>Fungi</taxon>
        <taxon>Fungi incertae sedis</taxon>
        <taxon>Mucoromycota</taxon>
        <taxon>Mortierellomycotina</taxon>
        <taxon>Mortierellomycetes</taxon>
        <taxon>Mortierellales</taxon>
        <taxon>Mortierellaceae</taxon>
        <taxon>Mortierella</taxon>
    </lineage>
</organism>
<sequence>MLIKQIVIVGLVAVVATAQNIAWKGFAPICTPQSCETESLGARPIELRRSKCGDGNCCISGHKKCCADVDNEANRIACLFSDNGRKNPESDPDDDDYFQIIADLRRNREEVFRW</sequence>
<evidence type="ECO:0000256" key="1">
    <source>
        <dbReference type="SAM" id="SignalP"/>
    </source>
</evidence>
<keyword evidence="3" id="KW-1185">Reference proteome</keyword>
<protein>
    <submittedName>
        <fullName evidence="2">Uncharacterized protein</fullName>
    </submittedName>
</protein>
<feature type="signal peptide" evidence="1">
    <location>
        <begin position="1"/>
        <end position="18"/>
    </location>
</feature>
<comment type="caution">
    <text evidence="2">The sequence shown here is derived from an EMBL/GenBank/DDBJ whole genome shotgun (WGS) entry which is preliminary data.</text>
</comment>
<keyword evidence="1" id="KW-0732">Signal</keyword>
<proteinExistence type="predicted"/>
<dbReference type="OrthoDB" id="2378246at2759"/>
<reference evidence="2" key="1">
    <citation type="journal article" date="2020" name="Fungal Divers.">
        <title>Resolving the Mortierellaceae phylogeny through synthesis of multi-gene phylogenetics and phylogenomics.</title>
        <authorList>
            <person name="Vandepol N."/>
            <person name="Liber J."/>
            <person name="Desiro A."/>
            <person name="Na H."/>
            <person name="Kennedy M."/>
            <person name="Barry K."/>
            <person name="Grigoriev I.V."/>
            <person name="Miller A.N."/>
            <person name="O'Donnell K."/>
            <person name="Stajich J.E."/>
            <person name="Bonito G."/>
        </authorList>
    </citation>
    <scope>NUCLEOTIDE SEQUENCE</scope>
    <source>
        <strain evidence="2">CK1249</strain>
    </source>
</reference>
<name>A0A9P6LVA9_MORAP</name>
<gene>
    <name evidence="2" type="ORF">BGZ70_004891</name>
</gene>
<dbReference type="AlphaFoldDB" id="A0A9P6LVA9"/>
<dbReference type="Proteomes" id="UP000738359">
    <property type="component" value="Unassembled WGS sequence"/>
</dbReference>